<feature type="region of interest" description="Disordered" evidence="2">
    <location>
        <begin position="267"/>
        <end position="298"/>
    </location>
</feature>
<gene>
    <name evidence="3" type="ORF">BRAN1462_LOCUS11838</name>
</gene>
<feature type="region of interest" description="Disordered" evidence="2">
    <location>
        <begin position="1"/>
        <end position="46"/>
    </location>
</feature>
<accession>A0A7S2N9W0</accession>
<feature type="coiled-coil region" evidence="1">
    <location>
        <begin position="86"/>
        <end position="120"/>
    </location>
</feature>
<evidence type="ECO:0000313" key="3">
    <source>
        <dbReference type="EMBL" id="CAD9528274.1"/>
    </source>
</evidence>
<feature type="coiled-coil region" evidence="1">
    <location>
        <begin position="233"/>
        <end position="267"/>
    </location>
</feature>
<feature type="compositionally biased region" description="Acidic residues" evidence="2">
    <location>
        <begin position="505"/>
        <end position="521"/>
    </location>
</feature>
<evidence type="ECO:0000256" key="2">
    <source>
        <dbReference type="SAM" id="MobiDB-lite"/>
    </source>
</evidence>
<feature type="compositionally biased region" description="Polar residues" evidence="2">
    <location>
        <begin position="1"/>
        <end position="11"/>
    </location>
</feature>
<feature type="region of interest" description="Disordered" evidence="2">
    <location>
        <begin position="581"/>
        <end position="602"/>
    </location>
</feature>
<name>A0A7S2N9W0_9DINO</name>
<feature type="region of interest" description="Disordered" evidence="2">
    <location>
        <begin position="489"/>
        <end position="524"/>
    </location>
</feature>
<evidence type="ECO:0000256" key="1">
    <source>
        <dbReference type="SAM" id="Coils"/>
    </source>
</evidence>
<sequence>MNGATNKGSVTSSPRRSSASPARQASRLSRRGGSSASSSCDDAASAGSDMDLDLDLLCFVSKDMPAADAVRRCIALIPKLQDQAARKAQAKRAEAAARILAEAERELEAQVQAQAEREDSGLKGDVERKLRQIGSLPADADPDLAATLSAQKAEARTLVLQVLEAEKELGVKRLALEYVEGRLPDGADPEALTAAISAAQALRSSMQAQKHAEALRALEEDVRFTNAPTDEELDEAVQEQTRLTLEVQRASEQVGRMQDQLARLMAQTPTTPEEEEEEASPPRGQAPANRSAGPTRRAAVHDHDLAIGFRNTRLPMPLDDVEQALPGLVRESHELEAAIASEDARLAASDAVLRDARQTLETLEESKILFLEQIARERPALIDELLAAEGRANDEEDDGLESSSGSSSPSERGADAEDPFMALSAEERWLMIELGDGSDEEDDSGRSSWRHKEPDPAPAAGHEGRSVADQLAQDMRRLARRLRAEAAEVLGEAPLEAPPKAPPEAQEEDEEASDFGSDPEDLGLPPEVAAEQLRRIPHQDLRALVELQSQNASLVSKVEAACARIDELRAKRGATHDLLVPTGASGAAQGDTAPPEELAEGVRRKARELQALRRRWWALRQDPSTTVRRALAVTGMPEVDSVADEPPPSVQVTMFERIWESMTAP</sequence>
<dbReference type="EMBL" id="HBGW01018784">
    <property type="protein sequence ID" value="CAD9528274.1"/>
    <property type="molecule type" value="Transcribed_RNA"/>
</dbReference>
<feature type="compositionally biased region" description="Low complexity" evidence="2">
    <location>
        <begin position="401"/>
        <end position="411"/>
    </location>
</feature>
<dbReference type="AlphaFoldDB" id="A0A7S2N9W0"/>
<protein>
    <submittedName>
        <fullName evidence="3">Uncharacterized protein</fullName>
    </submittedName>
</protein>
<organism evidence="3">
    <name type="scientific">Zooxanthella nutricula</name>
    <dbReference type="NCBI Taxonomy" id="1333877"/>
    <lineage>
        <taxon>Eukaryota</taxon>
        <taxon>Sar</taxon>
        <taxon>Alveolata</taxon>
        <taxon>Dinophyceae</taxon>
        <taxon>Peridiniales</taxon>
        <taxon>Peridiniales incertae sedis</taxon>
        <taxon>Zooxanthella</taxon>
    </lineage>
</organism>
<feature type="compositionally biased region" description="Low complexity" evidence="2">
    <location>
        <begin position="12"/>
        <end position="46"/>
    </location>
</feature>
<feature type="region of interest" description="Disordered" evidence="2">
    <location>
        <begin position="391"/>
        <end position="468"/>
    </location>
</feature>
<proteinExistence type="predicted"/>
<keyword evidence="1" id="KW-0175">Coiled coil</keyword>
<reference evidence="3" key="1">
    <citation type="submission" date="2021-01" db="EMBL/GenBank/DDBJ databases">
        <authorList>
            <person name="Corre E."/>
            <person name="Pelletier E."/>
            <person name="Niang G."/>
            <person name="Scheremetjew M."/>
            <person name="Finn R."/>
            <person name="Kale V."/>
            <person name="Holt S."/>
            <person name="Cochrane G."/>
            <person name="Meng A."/>
            <person name="Brown T."/>
            <person name="Cohen L."/>
        </authorList>
    </citation>
    <scope>NUCLEOTIDE SEQUENCE</scope>
    <source>
        <strain evidence="3">RCC3387</strain>
    </source>
</reference>